<feature type="region of interest" description="Disordered" evidence="1">
    <location>
        <begin position="1"/>
        <end position="46"/>
    </location>
</feature>
<protein>
    <submittedName>
        <fullName evidence="2">Uncharacterized protein</fullName>
    </submittedName>
</protein>
<gene>
    <name evidence="2" type="ORF">TheveDRAFT_1467</name>
</gene>
<evidence type="ECO:0000313" key="3">
    <source>
        <dbReference type="Proteomes" id="UP000005730"/>
    </source>
</evidence>
<keyword evidence="3" id="KW-1185">Reference proteome</keyword>
<feature type="compositionally biased region" description="Basic and acidic residues" evidence="1">
    <location>
        <begin position="11"/>
        <end position="37"/>
    </location>
</feature>
<dbReference type="EMBL" id="CM001377">
    <property type="protein sequence ID" value="EHM10585.1"/>
    <property type="molecule type" value="Genomic_DNA"/>
</dbReference>
<name>H0UPF4_9BACT</name>
<dbReference type="Proteomes" id="UP000005730">
    <property type="component" value="Chromosome"/>
</dbReference>
<dbReference type="RefSeq" id="WP_006584079.1">
    <property type="nucleotide sequence ID" value="NZ_CM001377.1"/>
</dbReference>
<sequence>MTRPLALLSGPKDERLTLRKEAAEAEAKGTEVGKEEGTPQDPMEEVRRAEERIYASMDRVMVTHHRTVQRSMEEYKLKLKKKILEAEIKRRRDQDQELLSLAVVEALNHRNLLKAKVLKRNAPHGGRR</sequence>
<dbReference type="HOGENOM" id="CLU_1958565_0_0_0"/>
<dbReference type="AlphaFoldDB" id="H0UPF4"/>
<evidence type="ECO:0000256" key="1">
    <source>
        <dbReference type="SAM" id="MobiDB-lite"/>
    </source>
</evidence>
<proteinExistence type="predicted"/>
<evidence type="ECO:0000313" key="2">
    <source>
        <dbReference type="EMBL" id="EHM10585.1"/>
    </source>
</evidence>
<organism evidence="2 3">
    <name type="scientific">Thermanaerovibrio velox DSM 12556</name>
    <dbReference type="NCBI Taxonomy" id="926567"/>
    <lineage>
        <taxon>Bacteria</taxon>
        <taxon>Thermotogati</taxon>
        <taxon>Synergistota</taxon>
        <taxon>Synergistia</taxon>
        <taxon>Synergistales</taxon>
        <taxon>Synergistaceae</taxon>
        <taxon>Thermanaerovibrio</taxon>
    </lineage>
</organism>
<accession>H0UPF4</accession>
<reference evidence="2 3" key="1">
    <citation type="submission" date="2011-10" db="EMBL/GenBank/DDBJ databases">
        <title>The Noncontiguous Finished genome of Thermanaerovibrio velox DSM 12556.</title>
        <authorList>
            <consortium name="US DOE Joint Genome Institute (JGI-PGF)"/>
            <person name="Lucas S."/>
            <person name="Copeland A."/>
            <person name="Lapidus A."/>
            <person name="Glavina del Rio T."/>
            <person name="Dalin E."/>
            <person name="Tice H."/>
            <person name="Bruce D."/>
            <person name="Goodwin L."/>
            <person name="Pitluck S."/>
            <person name="Peters L."/>
            <person name="Mikhailova N."/>
            <person name="Teshima H."/>
            <person name="Kyrpides N."/>
            <person name="Mavromatis K."/>
            <person name="Ivanova N."/>
            <person name="Markowitz V."/>
            <person name="Cheng J.-F."/>
            <person name="Hugenholtz P."/>
            <person name="Woyke T."/>
            <person name="Wu D."/>
            <person name="Spring S."/>
            <person name="Brambilla E.-M."/>
            <person name="Klenk H.-P."/>
            <person name="Eisen J.A."/>
        </authorList>
    </citation>
    <scope>NUCLEOTIDE SEQUENCE [LARGE SCALE GENOMIC DNA]</scope>
    <source>
        <strain evidence="2 3">DSM 12556</strain>
    </source>
</reference>